<accession>A0A8J3XQ73</accession>
<dbReference type="SUPFAM" id="SSF53187">
    <property type="entry name" value="Zn-dependent exopeptidases"/>
    <property type="match status" value="1"/>
</dbReference>
<comment type="caution">
    <text evidence="4">The sequence shown here is derived from an EMBL/GenBank/DDBJ whole genome shotgun (WGS) entry which is preliminary data.</text>
</comment>
<dbReference type="PROSITE" id="PS51257">
    <property type="entry name" value="PROKAR_LIPOPROTEIN"/>
    <property type="match status" value="1"/>
</dbReference>
<protein>
    <submittedName>
        <fullName evidence="4">N-acetylmuramoyl-L-alanine amidase</fullName>
    </submittedName>
</protein>
<dbReference type="GO" id="GO:0009253">
    <property type="term" value="P:peptidoglycan catabolic process"/>
    <property type="evidence" value="ECO:0007669"/>
    <property type="project" value="InterPro"/>
</dbReference>
<dbReference type="AlphaFoldDB" id="A0A8J3XQ73"/>
<dbReference type="InterPro" id="IPR050695">
    <property type="entry name" value="N-acetylmuramoyl_amidase_3"/>
</dbReference>
<sequence>MTSRKLAAAALVLAGLGAASCGGTANSDATQAVTEPAAATSQVTGITAPNVNPADVVPSKVAKKRPTRPLAGKVIVIDPGHNGGNFKHPEIINKQVNVLTQWKACDTTGTATNDGYSEASFTWDVSNRLAALLKAKGATVKLTRKNNTGAGPCITQRAAIGNQAKANAAISIHGDGAPASAHGFHIIMPQKIHGPVDPVVGASKKLGIDVRDAFHSGTGLPYSTYIGKSALDYRKDLGGLNLSTVPKIFIECGNMRNASEAAKFKSAAFRQRIAESLAKGLQNYLT</sequence>
<gene>
    <name evidence="4" type="ORF">Psi02_53740</name>
</gene>
<evidence type="ECO:0000256" key="2">
    <source>
        <dbReference type="SAM" id="SignalP"/>
    </source>
</evidence>
<dbReference type="InterPro" id="IPR002508">
    <property type="entry name" value="MurNAc-LAA_cat"/>
</dbReference>
<evidence type="ECO:0000256" key="1">
    <source>
        <dbReference type="ARBA" id="ARBA00022801"/>
    </source>
</evidence>
<dbReference type="EMBL" id="BOOQ01000037">
    <property type="protein sequence ID" value="GII48950.1"/>
    <property type="molecule type" value="Genomic_DNA"/>
</dbReference>
<dbReference type="CDD" id="cd02696">
    <property type="entry name" value="MurNAc-LAA"/>
    <property type="match status" value="1"/>
</dbReference>
<feature type="chain" id="PRO_5039518993" evidence="2">
    <location>
        <begin position="26"/>
        <end position="286"/>
    </location>
</feature>
<dbReference type="GO" id="GO:0008745">
    <property type="term" value="F:N-acetylmuramoyl-L-alanine amidase activity"/>
    <property type="evidence" value="ECO:0007669"/>
    <property type="project" value="InterPro"/>
</dbReference>
<feature type="domain" description="MurNAc-LAA" evidence="3">
    <location>
        <begin position="158"/>
        <end position="282"/>
    </location>
</feature>
<evidence type="ECO:0000313" key="5">
    <source>
        <dbReference type="Proteomes" id="UP000644610"/>
    </source>
</evidence>
<keyword evidence="5" id="KW-1185">Reference proteome</keyword>
<dbReference type="Gene3D" id="3.40.630.40">
    <property type="entry name" value="Zn-dependent exopeptidases"/>
    <property type="match status" value="1"/>
</dbReference>
<keyword evidence="2" id="KW-0732">Signal</keyword>
<dbReference type="PANTHER" id="PTHR30404">
    <property type="entry name" value="N-ACETYLMURAMOYL-L-ALANINE AMIDASE"/>
    <property type="match status" value="1"/>
</dbReference>
<reference evidence="4" key="1">
    <citation type="submission" date="2021-01" db="EMBL/GenBank/DDBJ databases">
        <title>Whole genome shotgun sequence of Planotetraspora silvatica NBRC 100141.</title>
        <authorList>
            <person name="Komaki H."/>
            <person name="Tamura T."/>
        </authorList>
    </citation>
    <scope>NUCLEOTIDE SEQUENCE</scope>
    <source>
        <strain evidence="4">NBRC 100141</strain>
    </source>
</reference>
<dbReference type="GO" id="GO:0030288">
    <property type="term" value="C:outer membrane-bounded periplasmic space"/>
    <property type="evidence" value="ECO:0007669"/>
    <property type="project" value="TreeGrafter"/>
</dbReference>
<proteinExistence type="predicted"/>
<evidence type="ECO:0000313" key="4">
    <source>
        <dbReference type="EMBL" id="GII48950.1"/>
    </source>
</evidence>
<name>A0A8J3XQ73_9ACTN</name>
<dbReference type="RefSeq" id="WP_203978398.1">
    <property type="nucleotide sequence ID" value="NZ_BAAAKY010000016.1"/>
</dbReference>
<dbReference type="Pfam" id="PF01520">
    <property type="entry name" value="Amidase_3"/>
    <property type="match status" value="1"/>
</dbReference>
<keyword evidence="1" id="KW-0378">Hydrolase</keyword>
<organism evidence="4 5">
    <name type="scientific">Planotetraspora silvatica</name>
    <dbReference type="NCBI Taxonomy" id="234614"/>
    <lineage>
        <taxon>Bacteria</taxon>
        <taxon>Bacillati</taxon>
        <taxon>Actinomycetota</taxon>
        <taxon>Actinomycetes</taxon>
        <taxon>Streptosporangiales</taxon>
        <taxon>Streptosporangiaceae</taxon>
        <taxon>Planotetraspora</taxon>
    </lineage>
</organism>
<dbReference type="SMART" id="SM00646">
    <property type="entry name" value="Ami_3"/>
    <property type="match status" value="1"/>
</dbReference>
<dbReference type="Proteomes" id="UP000644610">
    <property type="component" value="Unassembled WGS sequence"/>
</dbReference>
<dbReference type="PANTHER" id="PTHR30404:SF0">
    <property type="entry name" value="N-ACETYLMURAMOYL-L-ALANINE AMIDASE AMIC"/>
    <property type="match status" value="1"/>
</dbReference>
<evidence type="ECO:0000259" key="3">
    <source>
        <dbReference type="SMART" id="SM00646"/>
    </source>
</evidence>
<feature type="signal peptide" evidence="2">
    <location>
        <begin position="1"/>
        <end position="25"/>
    </location>
</feature>